<dbReference type="SMART" id="SM00346">
    <property type="entry name" value="HTH_ICLR"/>
    <property type="match status" value="1"/>
</dbReference>
<gene>
    <name evidence="6" type="ORF">F4827_004303</name>
</gene>
<evidence type="ECO:0000313" key="6">
    <source>
        <dbReference type="EMBL" id="MBB6104444.1"/>
    </source>
</evidence>
<dbReference type="InterPro" id="IPR005471">
    <property type="entry name" value="Tscrpt_reg_IclR_N"/>
</dbReference>
<sequence length="274" mass="29039">MPHDAPVTLTLDRGLQVLRAFRAHSASLCASELAQRTGLPRTAVARLAATLLHLGYLRHAAGGTRFELASGVAGIGQAWLDADPIARAATPVIQALADKLDMAVALAVPDQLDMLTVAYGAASGGSTGSTGSTACVESPRVGVGRLAPMERTAIGHAWLWGLPEYERRRYFLRLLEAAGAQASMIRKTIESSFEALREWGVCATQEIFEQAAYGSIALPLRAGQWRMPMALGVTTTESAPDLAALRARAFPDLSHAARELTVLLADIRVGPPGH</sequence>
<dbReference type="GO" id="GO:0003700">
    <property type="term" value="F:DNA-binding transcription factor activity"/>
    <property type="evidence" value="ECO:0007669"/>
    <property type="project" value="TreeGrafter"/>
</dbReference>
<dbReference type="GO" id="GO:0045892">
    <property type="term" value="P:negative regulation of DNA-templated transcription"/>
    <property type="evidence" value="ECO:0007669"/>
    <property type="project" value="TreeGrafter"/>
</dbReference>
<dbReference type="InterPro" id="IPR029016">
    <property type="entry name" value="GAF-like_dom_sf"/>
</dbReference>
<accession>A0A7W9WUA1</accession>
<dbReference type="Gene3D" id="1.10.10.10">
    <property type="entry name" value="Winged helix-like DNA-binding domain superfamily/Winged helix DNA-binding domain"/>
    <property type="match status" value="1"/>
</dbReference>
<name>A0A7W9WUA1_9BURK</name>
<dbReference type="InterPro" id="IPR036390">
    <property type="entry name" value="WH_DNA-bd_sf"/>
</dbReference>
<keyword evidence="7" id="KW-1185">Reference proteome</keyword>
<dbReference type="AlphaFoldDB" id="A0A7W9WUA1"/>
<proteinExistence type="predicted"/>
<dbReference type="InterPro" id="IPR014757">
    <property type="entry name" value="Tscrpt_reg_IclR_C"/>
</dbReference>
<feature type="domain" description="IclR-ED" evidence="5">
    <location>
        <begin position="71"/>
        <end position="266"/>
    </location>
</feature>
<keyword evidence="2 6" id="KW-0238">DNA-binding</keyword>
<evidence type="ECO:0000259" key="4">
    <source>
        <dbReference type="PROSITE" id="PS51077"/>
    </source>
</evidence>
<dbReference type="Proteomes" id="UP000571554">
    <property type="component" value="Unassembled WGS sequence"/>
</dbReference>
<dbReference type="PROSITE" id="PS51078">
    <property type="entry name" value="ICLR_ED"/>
    <property type="match status" value="1"/>
</dbReference>
<keyword evidence="3" id="KW-0804">Transcription</keyword>
<dbReference type="PANTHER" id="PTHR30136:SF34">
    <property type="entry name" value="TRANSCRIPTIONAL REGULATOR"/>
    <property type="match status" value="1"/>
</dbReference>
<dbReference type="PROSITE" id="PS51077">
    <property type="entry name" value="HTH_ICLR"/>
    <property type="match status" value="1"/>
</dbReference>
<dbReference type="Gene3D" id="3.30.450.40">
    <property type="match status" value="1"/>
</dbReference>
<reference evidence="6 7" key="1">
    <citation type="submission" date="2020-08" db="EMBL/GenBank/DDBJ databases">
        <title>Above-ground endophytic microbial communities from plants in different locations in the United States.</title>
        <authorList>
            <person name="Frank C."/>
        </authorList>
    </citation>
    <scope>NUCLEOTIDE SEQUENCE [LARGE SCALE GENOMIC DNA]</scope>
    <source>
        <strain evidence="6 7">WP4_2_2</strain>
    </source>
</reference>
<keyword evidence="1" id="KW-0805">Transcription regulation</keyword>
<comment type="caution">
    <text evidence="6">The sequence shown here is derived from an EMBL/GenBank/DDBJ whole genome shotgun (WGS) entry which is preliminary data.</text>
</comment>
<evidence type="ECO:0000256" key="3">
    <source>
        <dbReference type="ARBA" id="ARBA00023163"/>
    </source>
</evidence>
<feature type="domain" description="HTH iclR-type" evidence="4">
    <location>
        <begin position="8"/>
        <end position="70"/>
    </location>
</feature>
<dbReference type="SUPFAM" id="SSF46785">
    <property type="entry name" value="Winged helix' DNA-binding domain"/>
    <property type="match status" value="1"/>
</dbReference>
<dbReference type="InterPro" id="IPR050707">
    <property type="entry name" value="HTH_MetabolicPath_Reg"/>
</dbReference>
<evidence type="ECO:0000256" key="1">
    <source>
        <dbReference type="ARBA" id="ARBA00023015"/>
    </source>
</evidence>
<dbReference type="SUPFAM" id="SSF55781">
    <property type="entry name" value="GAF domain-like"/>
    <property type="match status" value="1"/>
</dbReference>
<dbReference type="Pfam" id="PF01614">
    <property type="entry name" value="IclR_C"/>
    <property type="match status" value="1"/>
</dbReference>
<dbReference type="PANTHER" id="PTHR30136">
    <property type="entry name" value="HELIX-TURN-HELIX TRANSCRIPTIONAL REGULATOR, ICLR FAMILY"/>
    <property type="match status" value="1"/>
</dbReference>
<dbReference type="EMBL" id="JACHBW010000012">
    <property type="protein sequence ID" value="MBB6104444.1"/>
    <property type="molecule type" value="Genomic_DNA"/>
</dbReference>
<dbReference type="RefSeq" id="WP_183726694.1">
    <property type="nucleotide sequence ID" value="NZ_JACHBW010000012.1"/>
</dbReference>
<evidence type="ECO:0000256" key="2">
    <source>
        <dbReference type="ARBA" id="ARBA00023125"/>
    </source>
</evidence>
<organism evidence="6 7">
    <name type="scientific">Paraburkholderia bannensis</name>
    <dbReference type="NCBI Taxonomy" id="765414"/>
    <lineage>
        <taxon>Bacteria</taxon>
        <taxon>Pseudomonadati</taxon>
        <taxon>Pseudomonadota</taxon>
        <taxon>Betaproteobacteria</taxon>
        <taxon>Burkholderiales</taxon>
        <taxon>Burkholderiaceae</taxon>
        <taxon>Paraburkholderia</taxon>
    </lineage>
</organism>
<dbReference type="Pfam" id="PF09339">
    <property type="entry name" value="HTH_IclR"/>
    <property type="match status" value="1"/>
</dbReference>
<protein>
    <submittedName>
        <fullName evidence="6">DNA-binding IclR family transcriptional regulator</fullName>
    </submittedName>
</protein>
<dbReference type="InterPro" id="IPR036388">
    <property type="entry name" value="WH-like_DNA-bd_sf"/>
</dbReference>
<evidence type="ECO:0000259" key="5">
    <source>
        <dbReference type="PROSITE" id="PS51078"/>
    </source>
</evidence>
<evidence type="ECO:0000313" key="7">
    <source>
        <dbReference type="Proteomes" id="UP000571554"/>
    </source>
</evidence>
<dbReference type="GO" id="GO:0003677">
    <property type="term" value="F:DNA binding"/>
    <property type="evidence" value="ECO:0007669"/>
    <property type="project" value="UniProtKB-KW"/>
</dbReference>